<dbReference type="PIRSF" id="PIRSF001430">
    <property type="entry name" value="tRNA_psdUrid_synth"/>
    <property type="match status" value="1"/>
</dbReference>
<dbReference type="EC" id="5.4.99.12" evidence="4"/>
<dbReference type="HAMAP" id="MF_00171">
    <property type="entry name" value="TruA"/>
    <property type="match status" value="1"/>
</dbReference>
<gene>
    <name evidence="4" type="primary">truA</name>
    <name evidence="9" type="ORF">SAMN02745174_01977</name>
</gene>
<protein>
    <recommendedName>
        <fullName evidence="4">tRNA pseudouridine synthase A</fullName>
        <ecNumber evidence="4">5.4.99.12</ecNumber>
    </recommendedName>
    <alternativeName>
        <fullName evidence="4">tRNA pseudouridine(38-40) synthase</fullName>
    </alternativeName>
    <alternativeName>
        <fullName evidence="4">tRNA pseudouridylate synthase I</fullName>
    </alternativeName>
    <alternativeName>
        <fullName evidence="4">tRNA-uridine isomerase I</fullName>
    </alternativeName>
</protein>
<keyword evidence="2 4" id="KW-0819">tRNA processing</keyword>
<proteinExistence type="inferred from homology"/>
<dbReference type="PANTHER" id="PTHR11142:SF0">
    <property type="entry name" value="TRNA PSEUDOURIDINE SYNTHASE-LIKE 1"/>
    <property type="match status" value="1"/>
</dbReference>
<dbReference type="GO" id="GO:0160147">
    <property type="term" value="F:tRNA pseudouridine(38-40) synthase activity"/>
    <property type="evidence" value="ECO:0007669"/>
    <property type="project" value="UniProtKB-EC"/>
</dbReference>
<feature type="domain" description="Pseudouridine synthase I TruA alpha/beta" evidence="8">
    <location>
        <begin position="8"/>
        <end position="103"/>
    </location>
</feature>
<dbReference type="AlphaFoldDB" id="A0A1T4PNG4"/>
<dbReference type="InterPro" id="IPR020094">
    <property type="entry name" value="TruA/RsuA/RluB/E/F_N"/>
</dbReference>
<sequence>MKNIRISYQYDGSEFYGFQRQPGLRTVQGELEKALKIITKEEVNLVSAGRTDRGVHAKEQVSNFFTKTLVPVEKMTRILNAILPKDIVVIEVKEVPEEFNARFSAIYRAYEYYITNENTPFRNRFATYYPEELDVDKINKILKPLIGVHDFNNFRLSDCGSNTTIREIYIASCEKKDEKTIGIFIRGNAFLKSQIRIIIGLVLEIYSGRLPENYLEKMLNNPEKEFRKPVAEPNGLHLAEIVY</sequence>
<dbReference type="Proteomes" id="UP000191153">
    <property type="component" value="Unassembled WGS sequence"/>
</dbReference>
<reference evidence="9 10" key="1">
    <citation type="submission" date="2017-02" db="EMBL/GenBank/DDBJ databases">
        <authorList>
            <person name="Peterson S.W."/>
        </authorList>
    </citation>
    <scope>NUCLEOTIDE SEQUENCE [LARGE SCALE GENOMIC DNA]</scope>
    <source>
        <strain evidence="9 10">ATCC 700028</strain>
    </source>
</reference>
<keyword evidence="10" id="KW-1185">Reference proteome</keyword>
<dbReference type="FunFam" id="3.30.70.580:FF:000001">
    <property type="entry name" value="tRNA pseudouridine synthase A"/>
    <property type="match status" value="1"/>
</dbReference>
<dbReference type="CDD" id="cd02570">
    <property type="entry name" value="PseudoU_synth_EcTruA"/>
    <property type="match status" value="1"/>
</dbReference>
<evidence type="ECO:0000256" key="5">
    <source>
        <dbReference type="PIRSR" id="PIRSR001430-1"/>
    </source>
</evidence>
<evidence type="ECO:0000256" key="4">
    <source>
        <dbReference type="HAMAP-Rule" id="MF_00171"/>
    </source>
</evidence>
<evidence type="ECO:0000256" key="3">
    <source>
        <dbReference type="ARBA" id="ARBA00023235"/>
    </source>
</evidence>
<feature type="binding site" evidence="4 6">
    <location>
        <position position="110"/>
    </location>
    <ligand>
        <name>substrate</name>
    </ligand>
</feature>
<comment type="similarity">
    <text evidence="1 4 7">Belongs to the tRNA pseudouridine synthase TruA family.</text>
</comment>
<dbReference type="Gene3D" id="3.30.70.580">
    <property type="entry name" value="Pseudouridine synthase I, catalytic domain, N-terminal subdomain"/>
    <property type="match status" value="1"/>
</dbReference>
<keyword evidence="3 4" id="KW-0413">Isomerase</keyword>
<evidence type="ECO:0000259" key="8">
    <source>
        <dbReference type="Pfam" id="PF01416"/>
    </source>
</evidence>
<name>A0A1T4PNG4_9FUSO</name>
<dbReference type="NCBIfam" id="TIGR00071">
    <property type="entry name" value="hisT_truA"/>
    <property type="match status" value="1"/>
</dbReference>
<dbReference type="Gene3D" id="3.30.70.660">
    <property type="entry name" value="Pseudouridine synthase I, catalytic domain, C-terminal subdomain"/>
    <property type="match status" value="1"/>
</dbReference>
<dbReference type="SUPFAM" id="SSF55120">
    <property type="entry name" value="Pseudouridine synthase"/>
    <property type="match status" value="1"/>
</dbReference>
<dbReference type="EMBL" id="FUWX01000015">
    <property type="protein sequence ID" value="SJZ92757.1"/>
    <property type="molecule type" value="Genomic_DNA"/>
</dbReference>
<dbReference type="RefSeq" id="WP_078694433.1">
    <property type="nucleotide sequence ID" value="NZ_FUWX01000015.1"/>
</dbReference>
<dbReference type="GO" id="GO:0003723">
    <property type="term" value="F:RNA binding"/>
    <property type="evidence" value="ECO:0007669"/>
    <property type="project" value="InterPro"/>
</dbReference>
<dbReference type="GO" id="GO:0031119">
    <property type="term" value="P:tRNA pseudouridine synthesis"/>
    <property type="evidence" value="ECO:0007669"/>
    <property type="project" value="UniProtKB-UniRule"/>
</dbReference>
<feature type="domain" description="Pseudouridine synthase I TruA alpha/beta" evidence="8">
    <location>
        <begin position="143"/>
        <end position="243"/>
    </location>
</feature>
<evidence type="ECO:0000256" key="6">
    <source>
        <dbReference type="PIRSR" id="PIRSR001430-2"/>
    </source>
</evidence>
<dbReference type="InterPro" id="IPR020103">
    <property type="entry name" value="PsdUridine_synth_cat_dom_sf"/>
</dbReference>
<dbReference type="OrthoDB" id="9811823at2"/>
<comment type="subunit">
    <text evidence="4">Homodimer.</text>
</comment>
<organism evidence="9 10">
    <name type="scientific">Cetobacterium ceti</name>
    <dbReference type="NCBI Taxonomy" id="180163"/>
    <lineage>
        <taxon>Bacteria</taxon>
        <taxon>Fusobacteriati</taxon>
        <taxon>Fusobacteriota</taxon>
        <taxon>Fusobacteriia</taxon>
        <taxon>Fusobacteriales</taxon>
        <taxon>Fusobacteriaceae</taxon>
        <taxon>Cetobacterium</taxon>
    </lineage>
</organism>
<evidence type="ECO:0000313" key="9">
    <source>
        <dbReference type="EMBL" id="SJZ92757.1"/>
    </source>
</evidence>
<dbReference type="InterPro" id="IPR020097">
    <property type="entry name" value="PsdUridine_synth_TruA_a/b_dom"/>
</dbReference>
<comment type="caution">
    <text evidence="4">Lacks conserved residue(s) required for the propagation of feature annotation.</text>
</comment>
<dbReference type="InterPro" id="IPR001406">
    <property type="entry name" value="PsdUridine_synth_TruA"/>
</dbReference>
<dbReference type="STRING" id="180163.SAMN02745174_01977"/>
<evidence type="ECO:0000313" key="10">
    <source>
        <dbReference type="Proteomes" id="UP000191153"/>
    </source>
</evidence>
<accession>A0A1T4PNG4</accession>
<evidence type="ECO:0000256" key="2">
    <source>
        <dbReference type="ARBA" id="ARBA00022694"/>
    </source>
</evidence>
<evidence type="ECO:0000256" key="1">
    <source>
        <dbReference type="ARBA" id="ARBA00009375"/>
    </source>
</evidence>
<dbReference type="Pfam" id="PF01416">
    <property type="entry name" value="PseudoU_synth_1"/>
    <property type="match status" value="2"/>
</dbReference>
<comment type="catalytic activity">
    <reaction evidence="4 7">
        <text>uridine(38/39/40) in tRNA = pseudouridine(38/39/40) in tRNA</text>
        <dbReference type="Rhea" id="RHEA:22376"/>
        <dbReference type="Rhea" id="RHEA-COMP:10085"/>
        <dbReference type="Rhea" id="RHEA-COMP:10087"/>
        <dbReference type="ChEBI" id="CHEBI:65314"/>
        <dbReference type="ChEBI" id="CHEBI:65315"/>
        <dbReference type="EC" id="5.4.99.12"/>
    </reaction>
</comment>
<feature type="active site" description="Nucleophile" evidence="4 5">
    <location>
        <position position="52"/>
    </location>
</feature>
<evidence type="ECO:0000256" key="7">
    <source>
        <dbReference type="RuleBase" id="RU003792"/>
    </source>
</evidence>
<dbReference type="PANTHER" id="PTHR11142">
    <property type="entry name" value="PSEUDOURIDYLATE SYNTHASE"/>
    <property type="match status" value="1"/>
</dbReference>
<comment type="function">
    <text evidence="4">Formation of pseudouridine at positions 38, 39 and 40 in the anticodon stem and loop of transfer RNAs.</text>
</comment>
<dbReference type="InterPro" id="IPR020095">
    <property type="entry name" value="PsdUridine_synth_TruA_C"/>
</dbReference>